<name>A0AAN9QKS7_CANGL</name>
<evidence type="ECO:0000313" key="2">
    <source>
        <dbReference type="EMBL" id="KAK7338271.1"/>
    </source>
</evidence>
<dbReference type="AlphaFoldDB" id="A0AAN9QKS7"/>
<keyword evidence="1" id="KW-0472">Membrane</keyword>
<feature type="transmembrane region" description="Helical" evidence="1">
    <location>
        <begin position="20"/>
        <end position="38"/>
    </location>
</feature>
<evidence type="ECO:0000256" key="1">
    <source>
        <dbReference type="SAM" id="Phobius"/>
    </source>
</evidence>
<comment type="caution">
    <text evidence="2">The sequence shown here is derived from an EMBL/GenBank/DDBJ whole genome shotgun (WGS) entry which is preliminary data.</text>
</comment>
<gene>
    <name evidence="2" type="ORF">VNO77_18875</name>
</gene>
<evidence type="ECO:0000313" key="3">
    <source>
        <dbReference type="Proteomes" id="UP001367508"/>
    </source>
</evidence>
<dbReference type="Proteomes" id="UP001367508">
    <property type="component" value="Unassembled WGS sequence"/>
</dbReference>
<sequence>MLYPDSLRRWEEPVQLQLGFIYTPQIVGAVLILAELLTAKRSKLTDTRAVKQNQCEQSRSPIGRRHEFRICCLFNSKTASLIWSFFRPTL</sequence>
<proteinExistence type="predicted"/>
<accession>A0AAN9QKS7</accession>
<keyword evidence="1" id="KW-0812">Transmembrane</keyword>
<organism evidence="2 3">
    <name type="scientific">Canavalia gladiata</name>
    <name type="common">Sword bean</name>
    <name type="synonym">Dolichos gladiatus</name>
    <dbReference type="NCBI Taxonomy" id="3824"/>
    <lineage>
        <taxon>Eukaryota</taxon>
        <taxon>Viridiplantae</taxon>
        <taxon>Streptophyta</taxon>
        <taxon>Embryophyta</taxon>
        <taxon>Tracheophyta</taxon>
        <taxon>Spermatophyta</taxon>
        <taxon>Magnoliopsida</taxon>
        <taxon>eudicotyledons</taxon>
        <taxon>Gunneridae</taxon>
        <taxon>Pentapetalae</taxon>
        <taxon>rosids</taxon>
        <taxon>fabids</taxon>
        <taxon>Fabales</taxon>
        <taxon>Fabaceae</taxon>
        <taxon>Papilionoideae</taxon>
        <taxon>50 kb inversion clade</taxon>
        <taxon>NPAAA clade</taxon>
        <taxon>indigoferoid/millettioid clade</taxon>
        <taxon>Phaseoleae</taxon>
        <taxon>Canavalia</taxon>
    </lineage>
</organism>
<dbReference type="EMBL" id="JAYMYQ010000004">
    <property type="protein sequence ID" value="KAK7338271.1"/>
    <property type="molecule type" value="Genomic_DNA"/>
</dbReference>
<protein>
    <submittedName>
        <fullName evidence="2">Uncharacterized protein</fullName>
    </submittedName>
</protein>
<keyword evidence="1" id="KW-1133">Transmembrane helix</keyword>
<keyword evidence="3" id="KW-1185">Reference proteome</keyword>
<reference evidence="2 3" key="1">
    <citation type="submission" date="2024-01" db="EMBL/GenBank/DDBJ databases">
        <title>The genomes of 5 underutilized Papilionoideae crops provide insights into root nodulation and disease resistanc.</title>
        <authorList>
            <person name="Jiang F."/>
        </authorList>
    </citation>
    <scope>NUCLEOTIDE SEQUENCE [LARGE SCALE GENOMIC DNA]</scope>
    <source>
        <strain evidence="2">LVBAO_FW01</strain>
        <tissue evidence="2">Leaves</tissue>
    </source>
</reference>